<evidence type="ECO:0000313" key="2">
    <source>
        <dbReference type="EMBL" id="RMB56794.1"/>
    </source>
</evidence>
<dbReference type="AlphaFoldDB" id="A0A3M0FVT4"/>
<dbReference type="Gene3D" id="3.30.1150.10">
    <property type="match status" value="1"/>
</dbReference>
<dbReference type="InterPro" id="IPR037682">
    <property type="entry name" value="TonB_C"/>
</dbReference>
<accession>A0A3M0FVT4</accession>
<dbReference type="GO" id="GO:0055085">
    <property type="term" value="P:transmembrane transport"/>
    <property type="evidence" value="ECO:0007669"/>
    <property type="project" value="InterPro"/>
</dbReference>
<feature type="domain" description="TonB C-terminal" evidence="1">
    <location>
        <begin position="150"/>
        <end position="210"/>
    </location>
</feature>
<name>A0A3M0FVT4_9FLAO</name>
<reference evidence="2 3" key="1">
    <citation type="submission" date="2018-10" db="EMBL/GenBank/DDBJ databases">
        <title>Dokdonia luteus sp. nov., isolated from sea water.</title>
        <authorList>
            <person name="Zhou L.Y."/>
            <person name="Du Z.J."/>
        </authorList>
    </citation>
    <scope>NUCLEOTIDE SEQUENCE [LARGE SCALE GENOMIC DNA]</scope>
    <source>
        <strain evidence="2 3">SH27</strain>
    </source>
</reference>
<dbReference type="OrthoDB" id="1522859at2"/>
<dbReference type="Pfam" id="PF03544">
    <property type="entry name" value="TonB_C"/>
    <property type="match status" value="1"/>
</dbReference>
<gene>
    <name evidence="2" type="ORF">EAX61_13150</name>
</gene>
<proteinExistence type="predicted"/>
<dbReference type="Proteomes" id="UP000281985">
    <property type="component" value="Unassembled WGS sequence"/>
</dbReference>
<evidence type="ECO:0000259" key="1">
    <source>
        <dbReference type="Pfam" id="PF03544"/>
    </source>
</evidence>
<dbReference type="SUPFAM" id="SSF74653">
    <property type="entry name" value="TolA/TonB C-terminal domain"/>
    <property type="match status" value="1"/>
</dbReference>
<organism evidence="2 3">
    <name type="scientific">Dokdonia sinensis</name>
    <dbReference type="NCBI Taxonomy" id="2479847"/>
    <lineage>
        <taxon>Bacteria</taxon>
        <taxon>Pseudomonadati</taxon>
        <taxon>Bacteroidota</taxon>
        <taxon>Flavobacteriia</taxon>
        <taxon>Flavobacteriales</taxon>
        <taxon>Flavobacteriaceae</taxon>
        <taxon>Dokdonia</taxon>
    </lineage>
</organism>
<comment type="caution">
    <text evidence="2">The sequence shown here is derived from an EMBL/GenBank/DDBJ whole genome shotgun (WGS) entry which is preliminary data.</text>
</comment>
<evidence type="ECO:0000313" key="3">
    <source>
        <dbReference type="Proteomes" id="UP000281985"/>
    </source>
</evidence>
<sequence length="213" mass="23912">MRMPVKAQAAPTIEYNLENPEWAEVVVVEEPKQEIKEFVEQPPALQEPETFIIDDNHTKDLENDLFPDTEPTDEPIRPSEVEVIEITEITTPVDDVPFVAVEFVPVYPGCEGLKTNTERKDCMSEKISKLVSRKFNTSVGDDAGLTGVNKVFVQFKVDKTGRVTDVRTRAPHPALDKEASRVINLLPVMQPGKQRGVPVNVIYSLPISFRVDN</sequence>
<keyword evidence="3" id="KW-1185">Reference proteome</keyword>
<protein>
    <submittedName>
        <fullName evidence="2">Energy transducer TonB</fullName>
    </submittedName>
</protein>
<dbReference type="EMBL" id="REFV01000014">
    <property type="protein sequence ID" value="RMB56794.1"/>
    <property type="molecule type" value="Genomic_DNA"/>
</dbReference>